<accession>A0A9W7B370</accession>
<dbReference type="EMBL" id="BRXY01000236">
    <property type="protein sequence ID" value="GMH79658.1"/>
    <property type="molecule type" value="Genomic_DNA"/>
</dbReference>
<dbReference type="Gene3D" id="1.25.40.20">
    <property type="entry name" value="Ankyrin repeat-containing domain"/>
    <property type="match status" value="1"/>
</dbReference>
<dbReference type="OrthoDB" id="10355779at2759"/>
<gene>
    <name evidence="1" type="ORF">TrST_g7898</name>
</gene>
<evidence type="ECO:0000313" key="1">
    <source>
        <dbReference type="EMBL" id="GMH79658.1"/>
    </source>
</evidence>
<name>A0A9W7B370_9STRA</name>
<dbReference type="InterPro" id="IPR036770">
    <property type="entry name" value="Ankyrin_rpt-contain_sf"/>
</dbReference>
<proteinExistence type="predicted"/>
<dbReference type="Proteomes" id="UP001165085">
    <property type="component" value="Unassembled WGS sequence"/>
</dbReference>
<evidence type="ECO:0000313" key="2">
    <source>
        <dbReference type="Proteomes" id="UP001165085"/>
    </source>
</evidence>
<organism evidence="1 2">
    <name type="scientific">Triparma strigata</name>
    <dbReference type="NCBI Taxonomy" id="1606541"/>
    <lineage>
        <taxon>Eukaryota</taxon>
        <taxon>Sar</taxon>
        <taxon>Stramenopiles</taxon>
        <taxon>Ochrophyta</taxon>
        <taxon>Bolidophyceae</taxon>
        <taxon>Parmales</taxon>
        <taxon>Triparmaceae</taxon>
        <taxon>Triparma</taxon>
    </lineage>
</organism>
<protein>
    <submittedName>
        <fullName evidence="1">Uncharacterized protein</fullName>
    </submittedName>
</protein>
<comment type="caution">
    <text evidence="1">The sequence shown here is derived from an EMBL/GenBank/DDBJ whole genome shotgun (WGS) entry which is preliminary data.</text>
</comment>
<dbReference type="AlphaFoldDB" id="A0A9W7B370"/>
<reference evidence="2" key="1">
    <citation type="journal article" date="2023" name="Commun. Biol.">
        <title>Genome analysis of Parmales, the sister group of diatoms, reveals the evolutionary specialization of diatoms from phago-mixotrophs to photoautotrophs.</title>
        <authorList>
            <person name="Ban H."/>
            <person name="Sato S."/>
            <person name="Yoshikawa S."/>
            <person name="Yamada K."/>
            <person name="Nakamura Y."/>
            <person name="Ichinomiya M."/>
            <person name="Sato N."/>
            <person name="Blanc-Mathieu R."/>
            <person name="Endo H."/>
            <person name="Kuwata A."/>
            <person name="Ogata H."/>
        </authorList>
    </citation>
    <scope>NUCLEOTIDE SEQUENCE [LARGE SCALE GENOMIC DNA]</scope>
    <source>
        <strain evidence="2">NIES 3701</strain>
    </source>
</reference>
<sequence>MSSDVHGVHGFIYLASNLHWPEALSYLSRPVSQSEETPEEDSDSSSESPFYVEFLAKNQEGWTCLHCLICFNSPIQLFNKLFACLSVPTKISLCSTSDSLGNLPLHVACRNSTFNDIQTFKKLIQLHPVGLFSSNFKGMRPIDFLHNSVGERSKEDKEGLLKLLQDGENRYREYSKKMVVILCVKRHLASGPRCLFMPAPGEASKIRKYRNKASDQLFAANVLIEIKDKAMEGLFLSILAYAFGPRKAL</sequence>
<dbReference type="SUPFAM" id="SSF48403">
    <property type="entry name" value="Ankyrin repeat"/>
    <property type="match status" value="1"/>
</dbReference>
<keyword evidence="2" id="KW-1185">Reference proteome</keyword>